<dbReference type="Pfam" id="PF03732">
    <property type="entry name" value="Retrotrans_gag"/>
    <property type="match status" value="1"/>
</dbReference>
<dbReference type="InterPro" id="IPR041588">
    <property type="entry name" value="Integrase_H2C2"/>
</dbReference>
<dbReference type="EMBL" id="JAUUTY010000006">
    <property type="protein sequence ID" value="KAK1620683.1"/>
    <property type="molecule type" value="Genomic_DNA"/>
</dbReference>
<gene>
    <name evidence="3" type="ORF">QYE76_026200</name>
</gene>
<dbReference type="PANTHER" id="PTHR48475">
    <property type="entry name" value="RIBONUCLEASE H"/>
    <property type="match status" value="1"/>
</dbReference>
<dbReference type="Gene3D" id="3.30.420.10">
    <property type="entry name" value="Ribonuclease H-like superfamily/Ribonuclease H"/>
    <property type="match status" value="1"/>
</dbReference>
<protein>
    <recommendedName>
        <fullName evidence="2">Integrase catalytic domain-containing protein</fullName>
    </recommendedName>
</protein>
<dbReference type="Pfam" id="PF17919">
    <property type="entry name" value="RT_RNaseH_2"/>
    <property type="match status" value="1"/>
</dbReference>
<feature type="region of interest" description="Disordered" evidence="1">
    <location>
        <begin position="59"/>
        <end position="83"/>
    </location>
</feature>
<dbReference type="GO" id="GO:0015074">
    <property type="term" value="P:DNA integration"/>
    <property type="evidence" value="ECO:0007669"/>
    <property type="project" value="InterPro"/>
</dbReference>
<dbReference type="PANTHER" id="PTHR48475:SF2">
    <property type="entry name" value="RIBONUCLEASE H"/>
    <property type="match status" value="1"/>
</dbReference>
<dbReference type="InterPro" id="IPR012337">
    <property type="entry name" value="RNaseH-like_sf"/>
</dbReference>
<feature type="compositionally biased region" description="Basic residues" evidence="1">
    <location>
        <begin position="649"/>
        <end position="658"/>
    </location>
</feature>
<evidence type="ECO:0000256" key="1">
    <source>
        <dbReference type="SAM" id="MobiDB-lite"/>
    </source>
</evidence>
<comment type="caution">
    <text evidence="3">The sequence shown here is derived from an EMBL/GenBank/DDBJ whole genome shotgun (WGS) entry which is preliminary data.</text>
</comment>
<feature type="compositionally biased region" description="Low complexity" evidence="1">
    <location>
        <begin position="59"/>
        <end position="74"/>
    </location>
</feature>
<dbReference type="InterPro" id="IPR005162">
    <property type="entry name" value="Retrotrans_gag_dom"/>
</dbReference>
<feature type="region of interest" description="Disordered" evidence="1">
    <location>
        <begin position="645"/>
        <end position="672"/>
    </location>
</feature>
<feature type="compositionally biased region" description="Basic and acidic residues" evidence="1">
    <location>
        <begin position="261"/>
        <end position="281"/>
    </location>
</feature>
<dbReference type="Gene3D" id="1.10.340.70">
    <property type="match status" value="1"/>
</dbReference>
<keyword evidence="4" id="KW-1185">Reference proteome</keyword>
<dbReference type="PROSITE" id="PS50994">
    <property type="entry name" value="INTEGRASE"/>
    <property type="match status" value="1"/>
</dbReference>
<proteinExistence type="predicted"/>
<feature type="domain" description="Integrase catalytic" evidence="2">
    <location>
        <begin position="802"/>
        <end position="981"/>
    </location>
</feature>
<reference evidence="3" key="1">
    <citation type="submission" date="2023-07" db="EMBL/GenBank/DDBJ databases">
        <title>A chromosome-level genome assembly of Lolium multiflorum.</title>
        <authorList>
            <person name="Chen Y."/>
            <person name="Copetti D."/>
            <person name="Kolliker R."/>
            <person name="Studer B."/>
        </authorList>
    </citation>
    <scope>NUCLEOTIDE SEQUENCE</scope>
    <source>
        <strain evidence="3">02402/16</strain>
        <tissue evidence="3">Leaf</tissue>
    </source>
</reference>
<dbReference type="Proteomes" id="UP001231189">
    <property type="component" value="Unassembled WGS sequence"/>
</dbReference>
<feature type="compositionally biased region" description="Low complexity" evidence="1">
    <location>
        <begin position="373"/>
        <end position="390"/>
    </location>
</feature>
<name>A0AAD8RK08_LOLMU</name>
<evidence type="ECO:0000313" key="4">
    <source>
        <dbReference type="Proteomes" id="UP001231189"/>
    </source>
</evidence>
<dbReference type="InterPro" id="IPR043128">
    <property type="entry name" value="Rev_trsase/Diguanyl_cyclase"/>
</dbReference>
<evidence type="ECO:0000259" key="2">
    <source>
        <dbReference type="PROSITE" id="PS50994"/>
    </source>
</evidence>
<dbReference type="GO" id="GO:0003676">
    <property type="term" value="F:nucleic acid binding"/>
    <property type="evidence" value="ECO:0007669"/>
    <property type="project" value="InterPro"/>
</dbReference>
<evidence type="ECO:0000313" key="3">
    <source>
        <dbReference type="EMBL" id="KAK1620683.1"/>
    </source>
</evidence>
<dbReference type="InterPro" id="IPR001584">
    <property type="entry name" value="Integrase_cat-core"/>
</dbReference>
<accession>A0AAD8RK08</accession>
<sequence>MDRGKQIAAGPVDFVPHPPSRLDAYAYLAEPMEMTFGRFHFRVEKEGSYRVEIPISSGSSAVDSDFSSYTSSTESGEEETSATRYVSTRAREKLAKIFSDMSFESSADSYISDGSSDVDSYDFIDKSITVGKVFINLNDDVTKPNIDLSTKYHQIYAIEDQEETSEAFDDLGNPYVDPSNLRQGLGNKYVGPQPRDRVQLSQAAWDRAARAMNGSEPMATTATPEELQAYQYRLARAARELEKQTAELNRRKEAASASSRRRADLSRQSRTSGDSHREARNRARSRLQHIPEAEREHLVQNLDMSFMSIDTRGNIIPKTPEAGYMATHAFILASKPPPGDPRETLYNMAVAGVGAMGTAFVSTPPEGAARQNSPRPAAATAAAPEGPSGARDTAAQARVDRARQSRRDHRQSPELNDEDMCGLPCFTRRVRKTRVPSGFKLPDNFKKFDGLQDPEDWLVDYLETVKLTGGTRATAMQSIQVHLSGAARSWIKKLTPGSIDSWESFEDVFVKNFRSTFVARLGEKALPFYALIKQGDKFQWNEEADRAFEDLKRTISTPPILVAPKEKEPLLLYIAATPQVVSTVLVVEREEEGKLHGVQRPVYFVSEVLSPSKQRLSNDEADVLANIGSQCLAVPPGVFWEEITERSTKSTKSKKKEKKPSGATKEEQEEEEDQDLVMVIQIPWMQTYISYILRKEIPDDPVEARRVIRRSKAFTVIKGELYKRSISGVLQRCVTPEEGRIILKDVHEGICGHHASSRAIAAKVFRAGFYWLTAIEDAKEIVRTCDACQRFAAKPHSPAAELTPIPLSWPFAQWGLDMVGKLHKSWPGGKEYMLVAVDKFTKWIEAKPINSPDGASAVKFIKGLVFRFGVPHSIVTDNGSNFTSHEFKDYCEEVGIKLHFASVAHPQTNGQVEKANGIICNGIKKRLLAPLEKARHTWPEELPSVLWSIRTTPNTATQETPFFLVHGAEAVLPIEIEHDSPRVVEYDEEVSRKALEDDVDALDEARDEVLSRVTKYQQDLKNYHSRRLRPRSFQVGDLVLRLTQKSHEKLESPWLGPYIVTEVIGGGAYRIKDKKTGVEEQNPWNVAQLRRFYA</sequence>
<dbReference type="Pfam" id="PF00665">
    <property type="entry name" value="rve"/>
    <property type="match status" value="1"/>
</dbReference>
<dbReference type="SUPFAM" id="SSF56672">
    <property type="entry name" value="DNA/RNA polymerases"/>
    <property type="match status" value="1"/>
</dbReference>
<feature type="region of interest" description="Disordered" evidence="1">
    <location>
        <begin position="362"/>
        <end position="420"/>
    </location>
</feature>
<dbReference type="InterPro" id="IPR036397">
    <property type="entry name" value="RNaseH_sf"/>
</dbReference>
<dbReference type="Gene3D" id="3.30.70.270">
    <property type="match status" value="1"/>
</dbReference>
<dbReference type="InterPro" id="IPR041577">
    <property type="entry name" value="RT_RNaseH_2"/>
</dbReference>
<dbReference type="InterPro" id="IPR043502">
    <property type="entry name" value="DNA/RNA_pol_sf"/>
</dbReference>
<dbReference type="SUPFAM" id="SSF53098">
    <property type="entry name" value="Ribonuclease H-like"/>
    <property type="match status" value="1"/>
</dbReference>
<organism evidence="3 4">
    <name type="scientific">Lolium multiflorum</name>
    <name type="common">Italian ryegrass</name>
    <name type="synonym">Lolium perenne subsp. multiflorum</name>
    <dbReference type="NCBI Taxonomy" id="4521"/>
    <lineage>
        <taxon>Eukaryota</taxon>
        <taxon>Viridiplantae</taxon>
        <taxon>Streptophyta</taxon>
        <taxon>Embryophyta</taxon>
        <taxon>Tracheophyta</taxon>
        <taxon>Spermatophyta</taxon>
        <taxon>Magnoliopsida</taxon>
        <taxon>Liliopsida</taxon>
        <taxon>Poales</taxon>
        <taxon>Poaceae</taxon>
        <taxon>BOP clade</taxon>
        <taxon>Pooideae</taxon>
        <taxon>Poodae</taxon>
        <taxon>Poeae</taxon>
        <taxon>Poeae Chloroplast Group 2 (Poeae type)</taxon>
        <taxon>Loliodinae</taxon>
        <taxon>Loliinae</taxon>
        <taxon>Lolium</taxon>
    </lineage>
</organism>
<dbReference type="Pfam" id="PF17921">
    <property type="entry name" value="Integrase_H2C2"/>
    <property type="match status" value="1"/>
</dbReference>
<dbReference type="AlphaFoldDB" id="A0AAD8RK08"/>
<feature type="region of interest" description="Disordered" evidence="1">
    <location>
        <begin position="246"/>
        <end position="296"/>
    </location>
</feature>